<keyword evidence="2" id="KW-1185">Reference proteome</keyword>
<gene>
    <name evidence="1" type="ORF">EDD18DRAFT_1432189</name>
</gene>
<reference evidence="1" key="1">
    <citation type="submission" date="2023-06" db="EMBL/GenBank/DDBJ databases">
        <authorList>
            <consortium name="Lawrence Berkeley National Laboratory"/>
            <person name="Ahrendt S."/>
            <person name="Sahu N."/>
            <person name="Indic B."/>
            <person name="Wong-Bajracharya J."/>
            <person name="Merenyi Z."/>
            <person name="Ke H.-M."/>
            <person name="Monk M."/>
            <person name="Kocsube S."/>
            <person name="Drula E."/>
            <person name="Lipzen A."/>
            <person name="Balint B."/>
            <person name="Henrissat B."/>
            <person name="Andreopoulos B."/>
            <person name="Martin F.M."/>
            <person name="Harder C.B."/>
            <person name="Rigling D."/>
            <person name="Ford K.L."/>
            <person name="Foster G.D."/>
            <person name="Pangilinan J."/>
            <person name="Papanicolaou A."/>
            <person name="Barry K."/>
            <person name="LaButti K."/>
            <person name="Viragh M."/>
            <person name="Koriabine M."/>
            <person name="Yan M."/>
            <person name="Riley R."/>
            <person name="Champramary S."/>
            <person name="Plett K.L."/>
            <person name="Tsai I.J."/>
            <person name="Slot J."/>
            <person name="Sipos G."/>
            <person name="Plett J."/>
            <person name="Nagy L.G."/>
            <person name="Grigoriev I.V."/>
        </authorList>
    </citation>
    <scope>NUCLEOTIDE SEQUENCE</scope>
    <source>
        <strain evidence="1">HWK02</strain>
    </source>
</reference>
<evidence type="ECO:0000313" key="1">
    <source>
        <dbReference type="EMBL" id="KAK0501827.1"/>
    </source>
</evidence>
<dbReference type="AlphaFoldDB" id="A0AA39QF82"/>
<comment type="caution">
    <text evidence="1">The sequence shown here is derived from an EMBL/GenBank/DDBJ whole genome shotgun (WGS) entry which is preliminary data.</text>
</comment>
<accession>A0AA39QF82</accession>
<evidence type="ECO:0008006" key="3">
    <source>
        <dbReference type="Google" id="ProtNLM"/>
    </source>
</evidence>
<dbReference type="Proteomes" id="UP001175228">
    <property type="component" value="Unassembled WGS sequence"/>
</dbReference>
<organism evidence="1 2">
    <name type="scientific">Armillaria luteobubalina</name>
    <dbReference type="NCBI Taxonomy" id="153913"/>
    <lineage>
        <taxon>Eukaryota</taxon>
        <taxon>Fungi</taxon>
        <taxon>Dikarya</taxon>
        <taxon>Basidiomycota</taxon>
        <taxon>Agaricomycotina</taxon>
        <taxon>Agaricomycetes</taxon>
        <taxon>Agaricomycetidae</taxon>
        <taxon>Agaricales</taxon>
        <taxon>Marasmiineae</taxon>
        <taxon>Physalacriaceae</taxon>
        <taxon>Armillaria</taxon>
    </lineage>
</organism>
<evidence type="ECO:0000313" key="2">
    <source>
        <dbReference type="Proteomes" id="UP001175228"/>
    </source>
</evidence>
<sequence length="353" mass="39895">MTISSSSSSLLNALAMPLPSFTCWRRMTPPLEGEIHIFTTIIAEKDELRNKVKRQIKRLKDSMDYLIALQEKAEWEIANYHTIKAPHRRLPDDMLSEIFFHCANQDLQSNIDRIEKDQDTITSFDNRLAPWILTRVCKHWRAVVLSLPRLWSTLATSFGLTAPAFRYFLIIRDSYEYHDLGIMSEHIRNCEIECDLPLLEEFYGLTTVDVHRLYNYSTLTFTGLLGAPVLQKIAGSPGILSHISLHTPQITVVDVIRAPEISEELTTILRRLPSLERSSLLCAPAMEGEGLMDTNVMLAHPRHLTLPMSSSVLAGLTLPALTTLTVQGDINVDIVLGNIRRSGSTIRDNHRLG</sequence>
<name>A0AA39QF82_9AGAR</name>
<protein>
    <recommendedName>
        <fullName evidence="3">F-box domain-containing protein</fullName>
    </recommendedName>
</protein>
<proteinExistence type="predicted"/>
<dbReference type="EMBL" id="JAUEPU010000006">
    <property type="protein sequence ID" value="KAK0501827.1"/>
    <property type="molecule type" value="Genomic_DNA"/>
</dbReference>